<evidence type="ECO:0000259" key="4">
    <source>
        <dbReference type="Pfam" id="PF26103"/>
    </source>
</evidence>
<dbReference type="InterPro" id="IPR058750">
    <property type="entry name" value="TPR_Epg5"/>
</dbReference>
<keyword evidence="7" id="KW-1185">Reference proteome</keyword>
<evidence type="ECO:0000259" key="5">
    <source>
        <dbReference type="Pfam" id="PF26573"/>
    </source>
</evidence>
<dbReference type="OrthoDB" id="75419at2759"/>
<accession>A0A0B2UTD2</accession>
<dbReference type="InterPro" id="IPR051436">
    <property type="entry name" value="Autophagy-related_EPG5"/>
</dbReference>
<comment type="caution">
    <text evidence="6">The sequence shown here is derived from an EMBL/GenBank/DDBJ whole genome shotgun (WGS) entry which is preliminary data.</text>
</comment>
<dbReference type="PANTHER" id="PTHR31139:SF4">
    <property type="entry name" value="ECTOPIC P GRANULES PROTEIN 5 HOMOLOG"/>
    <property type="match status" value="1"/>
</dbReference>
<dbReference type="GO" id="GO:0005737">
    <property type="term" value="C:cytoplasm"/>
    <property type="evidence" value="ECO:0007669"/>
    <property type="project" value="TreeGrafter"/>
</dbReference>
<feature type="compositionally biased region" description="Basic and acidic residues" evidence="3">
    <location>
        <begin position="70"/>
        <end position="92"/>
    </location>
</feature>
<feature type="domain" description="Epg5-like central TPR repeats" evidence="4">
    <location>
        <begin position="1836"/>
        <end position="2128"/>
    </location>
</feature>
<dbReference type="Proteomes" id="UP000031036">
    <property type="component" value="Unassembled WGS sequence"/>
</dbReference>
<evidence type="ECO:0000256" key="3">
    <source>
        <dbReference type="SAM" id="MobiDB-lite"/>
    </source>
</evidence>
<comment type="similarity">
    <text evidence="1">Belongs to the EPG5 family.</text>
</comment>
<dbReference type="EMBL" id="JPKZ01003257">
    <property type="protein sequence ID" value="KHN72367.1"/>
    <property type="molecule type" value="Genomic_DNA"/>
</dbReference>
<reference evidence="6 7" key="1">
    <citation type="submission" date="2014-11" db="EMBL/GenBank/DDBJ databases">
        <title>Genetic blueprint of the zoonotic pathogen Toxocara canis.</title>
        <authorList>
            <person name="Zhu X.-Q."/>
            <person name="Korhonen P.K."/>
            <person name="Cai H."/>
            <person name="Young N.D."/>
            <person name="Nejsum P."/>
            <person name="von Samson-Himmelstjerna G."/>
            <person name="Boag P.R."/>
            <person name="Tan P."/>
            <person name="Li Q."/>
            <person name="Min J."/>
            <person name="Yang Y."/>
            <person name="Wang X."/>
            <person name="Fang X."/>
            <person name="Hall R.S."/>
            <person name="Hofmann A."/>
            <person name="Sternberg P.W."/>
            <person name="Jex A.R."/>
            <person name="Gasser R.B."/>
        </authorList>
    </citation>
    <scope>NUCLEOTIDE SEQUENCE [LARGE SCALE GENOMIC DNA]</scope>
    <source>
        <strain evidence="6">PN_DK_2014</strain>
    </source>
</reference>
<feature type="region of interest" description="Disordered" evidence="3">
    <location>
        <begin position="1"/>
        <end position="41"/>
    </location>
</feature>
<evidence type="ECO:0000313" key="6">
    <source>
        <dbReference type="EMBL" id="KHN72367.1"/>
    </source>
</evidence>
<feature type="domain" description="Epg5-like TPR" evidence="5">
    <location>
        <begin position="1206"/>
        <end position="1373"/>
    </location>
</feature>
<evidence type="ECO:0000256" key="2">
    <source>
        <dbReference type="ARBA" id="ARBA00023006"/>
    </source>
</evidence>
<evidence type="ECO:0000256" key="1">
    <source>
        <dbReference type="ARBA" id="ARBA00010948"/>
    </source>
</evidence>
<dbReference type="Pfam" id="PF26573">
    <property type="entry name" value="TPR_Epg5_2"/>
    <property type="match status" value="1"/>
</dbReference>
<dbReference type="OMA" id="LYCYEAE"/>
<protein>
    <submittedName>
        <fullName evidence="6">Ectopic P granules protein 5</fullName>
    </submittedName>
</protein>
<dbReference type="GO" id="GO:0097352">
    <property type="term" value="P:autophagosome maturation"/>
    <property type="evidence" value="ECO:0007669"/>
    <property type="project" value="TreeGrafter"/>
</dbReference>
<dbReference type="InterPro" id="IPR059030">
    <property type="entry name" value="TPR_Epg5_mid"/>
</dbReference>
<evidence type="ECO:0000313" key="7">
    <source>
        <dbReference type="Proteomes" id="UP000031036"/>
    </source>
</evidence>
<dbReference type="Pfam" id="PF26103">
    <property type="entry name" value="TPR_Epg5"/>
    <property type="match status" value="1"/>
</dbReference>
<feature type="region of interest" description="Disordered" evidence="3">
    <location>
        <begin position="56"/>
        <end position="101"/>
    </location>
</feature>
<proteinExistence type="inferred from homology"/>
<name>A0A0B2UTD2_TOXCA</name>
<keyword evidence="2" id="KW-0072">Autophagy</keyword>
<sequence length="2601" mass="289109">MEAERPRKPKTKSRPAHAPEAPALPPRPARSAQLPAPISTTTALAMQELERRLEQLPLDFDELPATSVRTGKETDTRARVGETENETAEKVETSAGTSGTEKEAAIEAGIMDTEADIANADGSTAIKADKLEKCENGKNEEIFVPSVESIGVTDFPTAVVPELSMFPSAVTVPSIKELPLSAILPQNGVKVESVTTVDTFTALSVYPSIKSSEVEEVSKNALSTSDIYPSFYGGTVQEAASFPQSVSHREAPAVPAKTRVITETVIPEAPPIYPTLVGPYELTDQGLLTENQLLAFYHNEIYENTDDFVASFIEAEQSPENGLFEYLKKYKEVCEKIALNEVDVAECEQLVKRCAANAWTAENRVLTQEGKCGEQKHATGSTTYLVATLHTSRLNELAQLLKRDVSTRLDSSLSLEIQARSLALQIQWMVVDFNSAFMVEHCLTADSPPYFIVDTDASSSRIQLRGAVSDAFHFLRFPALPSRFIDSVTGWISEMCAALLKASTSEDQQYLLCQILRLPSPVAKWAAPLLQPYVNMNPLNDRFVIDHFVAMLNILLSPIRGRENFLRRILNYENDDNSWAILSEDAEEGEVSLASISETDLIAFLDQLGTEALFAKAIQHFTTVNCSNAVAQVLTLVAFELVLLKTFNEGLRAYSRPEFRQFCKQIGYAMRQSVRCLADFMEIAIDLLSADEIIMVQKEFDRIILHTIYYIVGKQSLGLWQFLVDLPYSFTSESCRIRCQVILRSKELLTVAQLYEIPESELKVRARSAGSLLERLMQLPSNDSNYMVSALAAIISCSETNLDDFINELLNACFLEESARDNYYKVGSEAVGVLIDKQPEILPRVLLLIDRNIDSLDQYAIEILSNAPLAKCQLSENDVGSICGKWLINRSPDHPGSRIARRVLGSMNWGMGPSGDLWLRAPVHAVCAETIVKGHMAQCKNTNGLIAKSINKVTKLASKVPDYEQQFDIFCWDILLRLKLPILNDNVSPCTDLASFYMHIIQRSLSSVDVFLSKGLPLWTDLVNAGCYAPSCVVLARLIAIFPNATLTLVNNQTFVQTFDRLLHCDQSSYAVQLIAGSDQFPGPTLKLLSAAITYQLTDQYSASAVNAWTRLLCCKRATEWNDDKYALYLLGVIARLVFEKSYNDLQQLVELLQPIYMAMIHQWKEGSKGVLSWFSADESPPPLVASANLHIAPWASYLLLLAEQKGFSQFYEALYCSMGKHPKYTLEQAVKKAAGKSHFSLGVTRLHYYRWLELCCAEGVSESAVFPLACQQLVGHLFARKNYLATRICYGRRYFSCPASQSLFEHLRKTILPHAEQIADKDTSVYYKALGQWLSNSAIYERDFCAFDDLLLDHLLQFVVAGDLHPWTQFVDMNQLREQRNEGWKLYAFTCHLGSFANLDAPQRSVRTIAEVVARLNAQNRALPFPTLPMHPSLPRKTQLDVADACNSQTALSLFSPQLSSVNEAARVFVTAQDNIELLDEAYLKDYPRLYTNSTVQLSVILRCGNMFAVNKCTHPVTVTSAVTVSQYQPSVEAAMNDNRQKRSNEVATVFAQLLDSSAVHCAHLQYIAARMLDLSRTLSGMRAQQLQLSGRALFYQTTASVSSLEMISPASASTYTFVLTKLGQGFIANHAEEQTHLMSLVLGGSHLAYLLTAHFTPHCVPSSQLFSLYSSLSQAVRNPSTSSAALSLLSQLDIKKAGEKLPPHQFSQLMPIAFENIISIADPASPLYDICTKHFIHSLFHHFPDNFIPGLAMALAACDTNSTPVAVFNLMIDTLNANDLDSLDSKPEVAINSITATAASVAIAEQLSKSRRELSTRMYSVWTKYLDKVMVLAELPPHQFSQLMPIAFENIISIADPASPLYDICTKHFIHSLFHHFPDNFIPGLAMALAACDTNSTPVAVFNLMIDTLNANDLDSLDSKPEVAINSITATAASVAIAEQLSKSRRELSTRMYSVWTKYLDKVMVLAEFLLYKAAALSFDSEQPFSRLEAELRQQFGKCTQVFGPLIEPFGAGFAAWNPNDTNAAANVTDRFVSLMGRLHALYDTYLPPGSENLETLLFSYYAATIGQLARGGAHVHHLIETRLIRLPWNLFWPNLSDLALMTNILSEGAAESAPLITQIVVRIPWLMLIQQQSNQPLDGTRAFYGLLLSVLSRCLSRPSNYTACRASMPKLLDSLGTCHWDLIAVDQLDNVSSFIASAFPANALTDSDDITISFLALLRRICYFSTVPSNVLPAAEEYQKQAIYVRTQLAIMQRNASDRVWAADFYRELIKTVNAIVISRGDTTDQPMCLPRELTAFWAHITDVKLGEALSKAFCDWLSENCESPLVLLTMRTVVDSLNASQVSTALKLVESCIATYFTRTGPCDWSVVVNCASLPNFCQQYLLTLPSSENGVTPQFLTLHAFMQKSLQNCTSAAQETTTLKSLLEYASGIKPKYVTNEAAFVLIIDKIVKLTLRQYGFGLQQGNESLMRLIDWLFHVHSDEKSSSFFSIIGLSKKQPFSVRIRYLCNVMELYLTQQTVAPDRSPRNAANTPVLNSRIQAFKDMSSSKLYAAFQSSSQLASPFFTKVQFYHIGHSTELFATVATSLFTEKFLQTIRYL</sequence>
<gene>
    <name evidence="6" type="primary">epg-5</name>
    <name evidence="6" type="ORF">Tcan_12985</name>
</gene>
<organism evidence="6 7">
    <name type="scientific">Toxocara canis</name>
    <name type="common">Canine roundworm</name>
    <dbReference type="NCBI Taxonomy" id="6265"/>
    <lineage>
        <taxon>Eukaryota</taxon>
        <taxon>Metazoa</taxon>
        <taxon>Ecdysozoa</taxon>
        <taxon>Nematoda</taxon>
        <taxon>Chromadorea</taxon>
        <taxon>Rhabditida</taxon>
        <taxon>Spirurina</taxon>
        <taxon>Ascaridomorpha</taxon>
        <taxon>Ascaridoidea</taxon>
        <taxon>Toxocaridae</taxon>
        <taxon>Toxocara</taxon>
    </lineage>
</organism>
<dbReference type="PANTHER" id="PTHR31139">
    <property type="entry name" value="ECTOPIC P GRANULES PROTEIN 5 HOMOLOG"/>
    <property type="match status" value="1"/>
</dbReference>
<dbReference type="STRING" id="6265.A0A0B2UTD2"/>